<dbReference type="Proteomes" id="UP000075420">
    <property type="component" value="Unassembled WGS sequence"/>
</dbReference>
<dbReference type="InterPro" id="IPR029063">
    <property type="entry name" value="SAM-dependent_MTases_sf"/>
</dbReference>
<gene>
    <name evidence="4" type="ORF">BE08_07825</name>
</gene>
<dbReference type="SUPFAM" id="SSF53335">
    <property type="entry name" value="S-adenosyl-L-methionine-dependent methyltransferases"/>
    <property type="match status" value="1"/>
</dbReference>
<feature type="region of interest" description="Disordered" evidence="2">
    <location>
        <begin position="294"/>
        <end position="321"/>
    </location>
</feature>
<protein>
    <recommendedName>
        <fullName evidence="3">Methyltransferase type 11 domain-containing protein</fullName>
    </recommendedName>
</protein>
<evidence type="ECO:0000313" key="5">
    <source>
        <dbReference type="Proteomes" id="UP000075420"/>
    </source>
</evidence>
<keyword evidence="1" id="KW-0808">Transferase</keyword>
<proteinExistence type="predicted"/>
<dbReference type="AlphaFoldDB" id="A0A150P3C7"/>
<comment type="caution">
    <text evidence="4">The sequence shown here is derived from an EMBL/GenBank/DDBJ whole genome shotgun (WGS) entry which is preliminary data.</text>
</comment>
<dbReference type="InterPro" id="IPR013216">
    <property type="entry name" value="Methyltransf_11"/>
</dbReference>
<organism evidence="4 5">
    <name type="scientific">Sorangium cellulosum</name>
    <name type="common">Polyangium cellulosum</name>
    <dbReference type="NCBI Taxonomy" id="56"/>
    <lineage>
        <taxon>Bacteria</taxon>
        <taxon>Pseudomonadati</taxon>
        <taxon>Myxococcota</taxon>
        <taxon>Polyangia</taxon>
        <taxon>Polyangiales</taxon>
        <taxon>Polyangiaceae</taxon>
        <taxon>Sorangium</taxon>
    </lineage>
</organism>
<dbReference type="CDD" id="cd02440">
    <property type="entry name" value="AdoMet_MTases"/>
    <property type="match status" value="1"/>
</dbReference>
<evidence type="ECO:0000256" key="2">
    <source>
        <dbReference type="SAM" id="MobiDB-lite"/>
    </source>
</evidence>
<name>A0A150P3C7_SORCE</name>
<evidence type="ECO:0000256" key="1">
    <source>
        <dbReference type="ARBA" id="ARBA00022679"/>
    </source>
</evidence>
<dbReference type="Pfam" id="PF08241">
    <property type="entry name" value="Methyltransf_11"/>
    <property type="match status" value="1"/>
</dbReference>
<dbReference type="EMBL" id="JELY01003291">
    <property type="protein sequence ID" value="KYF50024.1"/>
    <property type="molecule type" value="Genomic_DNA"/>
</dbReference>
<dbReference type="Gene3D" id="3.40.50.150">
    <property type="entry name" value="Vaccinia Virus protein VP39"/>
    <property type="match status" value="1"/>
</dbReference>
<reference evidence="4 5" key="1">
    <citation type="submission" date="2014-02" db="EMBL/GenBank/DDBJ databases">
        <title>The small core and large imbalanced accessory genome model reveals a collaborative survival strategy of Sorangium cellulosum strains in nature.</title>
        <authorList>
            <person name="Han K."/>
            <person name="Peng R."/>
            <person name="Blom J."/>
            <person name="Li Y.-Z."/>
        </authorList>
    </citation>
    <scope>NUCLEOTIDE SEQUENCE [LARGE SCALE GENOMIC DNA]</scope>
    <source>
        <strain evidence="4 5">So0157-25</strain>
    </source>
</reference>
<evidence type="ECO:0000259" key="3">
    <source>
        <dbReference type="Pfam" id="PF08241"/>
    </source>
</evidence>
<evidence type="ECO:0000313" key="4">
    <source>
        <dbReference type="EMBL" id="KYF50024.1"/>
    </source>
</evidence>
<feature type="domain" description="Methyltransferase type 11" evidence="3">
    <location>
        <begin position="45"/>
        <end position="144"/>
    </location>
</feature>
<sequence>MGNEFAEHPSHSAEYFGDTRDGWWNRDYVELLARRWGLSRVREVLDVGCGVGHWGRVIGRVLPRAARVTGVDRDPVWVEKAAERAAARGEAERFRYQVGVAEALPFEGDTFDLVTCQTVLIHAADPGAMLAEMVRVTRPGGLVAAAEPNNLASALLGAAALRAPVEETLTLVRFQLLCERGKAALGEGHSSLGELIPELFARHGLTDIQVYLNDKANLVLPPYRSAEQRATVEEVEDLARRDFWIWSRRDTHRYFLAGGGEEHEFEGCWAAAMGAARRTVEAIAKGTHASAGGSVGYVVSGTKPSPPSSRHLKPGDYRNPG</sequence>
<dbReference type="PANTHER" id="PTHR44068:SF11">
    <property type="entry name" value="GERANYL DIPHOSPHATE 2-C-METHYLTRANSFERASE"/>
    <property type="match status" value="1"/>
</dbReference>
<dbReference type="PANTHER" id="PTHR44068">
    <property type="entry name" value="ZGC:194242"/>
    <property type="match status" value="1"/>
</dbReference>
<dbReference type="GO" id="GO:0008757">
    <property type="term" value="F:S-adenosylmethionine-dependent methyltransferase activity"/>
    <property type="evidence" value="ECO:0007669"/>
    <property type="project" value="InterPro"/>
</dbReference>
<dbReference type="InterPro" id="IPR050447">
    <property type="entry name" value="Erg6_SMT_methyltransf"/>
</dbReference>
<accession>A0A150P3C7</accession>